<keyword evidence="1" id="KW-0472">Membrane</keyword>
<name>A0A829GRB4_LACPA</name>
<evidence type="ECO:0000313" key="2">
    <source>
        <dbReference type="EMBL" id="EPC62797.1"/>
    </source>
</evidence>
<keyword evidence="1" id="KW-0812">Transmembrane</keyword>
<protein>
    <submittedName>
        <fullName evidence="2">Uncharacterized protein</fullName>
    </submittedName>
</protein>
<evidence type="ECO:0000313" key="3">
    <source>
        <dbReference type="Proteomes" id="UP000014285"/>
    </source>
</evidence>
<dbReference type="AlphaFoldDB" id="A0A829GRB4"/>
<evidence type="ECO:0000256" key="1">
    <source>
        <dbReference type="SAM" id="Phobius"/>
    </source>
</evidence>
<gene>
    <name evidence="2" type="ORF">Lpl14_14304</name>
</gene>
<sequence>MCNFFLLLTLIFVLAKLFGLIAWSWLLVFMPLIVMIAVLVLFIGLGIAVRLHEKGRHD</sequence>
<feature type="transmembrane region" description="Helical" evidence="1">
    <location>
        <begin position="29"/>
        <end position="49"/>
    </location>
</feature>
<dbReference type="RefSeq" id="WP_016373360.1">
    <property type="nucleotide sequence ID" value="NZ_ANKB01000086.1"/>
</dbReference>
<comment type="caution">
    <text evidence="2">The sequence shown here is derived from an EMBL/GenBank/DDBJ whole genome shotgun (WGS) entry which is preliminary data.</text>
</comment>
<organism evidence="2 3">
    <name type="scientific">Lacticaseibacillus paracasei subsp. tolerans Lpl14</name>
    <dbReference type="NCBI Taxonomy" id="1256229"/>
    <lineage>
        <taxon>Bacteria</taxon>
        <taxon>Bacillati</taxon>
        <taxon>Bacillota</taxon>
        <taxon>Bacilli</taxon>
        <taxon>Lactobacillales</taxon>
        <taxon>Lactobacillaceae</taxon>
        <taxon>Lacticaseibacillus</taxon>
    </lineage>
</organism>
<dbReference type="Proteomes" id="UP000014285">
    <property type="component" value="Unassembled WGS sequence"/>
</dbReference>
<accession>A0A829GRB4</accession>
<proteinExistence type="predicted"/>
<keyword evidence="1" id="KW-1133">Transmembrane helix</keyword>
<reference evidence="2 3" key="1">
    <citation type="journal article" date="2013" name="PLoS ONE">
        <title>Lactobacillus paracasei comparative genomics: towards species pan-genome definition and exploitation of diversity.</title>
        <authorList>
            <person name="Smokvina T."/>
            <person name="Wels M."/>
            <person name="Polka J."/>
            <person name="Chervaux C."/>
            <person name="Brisse S."/>
            <person name="Boekhorst J."/>
            <person name="van Hylckama Vlieg J.E."/>
            <person name="Siezen R.J."/>
        </authorList>
    </citation>
    <scope>NUCLEOTIDE SEQUENCE [LARGE SCALE GENOMIC DNA]</scope>
    <source>
        <strain evidence="2 3">Lpl14</strain>
    </source>
</reference>
<dbReference type="EMBL" id="ANKB01000086">
    <property type="protein sequence ID" value="EPC62797.1"/>
    <property type="molecule type" value="Genomic_DNA"/>
</dbReference>